<dbReference type="EMBL" id="MU005615">
    <property type="protein sequence ID" value="KAF2678002.1"/>
    <property type="molecule type" value="Genomic_DNA"/>
</dbReference>
<feature type="region of interest" description="Disordered" evidence="1">
    <location>
        <begin position="1"/>
        <end position="22"/>
    </location>
</feature>
<feature type="compositionally biased region" description="Basic residues" evidence="1">
    <location>
        <begin position="169"/>
        <end position="184"/>
    </location>
</feature>
<gene>
    <name evidence="2" type="ORF">K458DRAFT_395297</name>
</gene>
<dbReference type="Proteomes" id="UP000799291">
    <property type="component" value="Unassembled WGS sequence"/>
</dbReference>
<proteinExistence type="predicted"/>
<sequence>MQLRSRRSKLRSGEDKDLFMSSKAEDHNYLGVHTPWPKSLIRGFWQTKDPHEALADEHKFMELVKGVEKTWGMLEIRAVQKKSYAYAQPAESEVDAESEVGTPEQQHGEKNSAEEAQTPPTLSRKRAHSCIRAATPDASPAPSKRICIAPPSPPPSPLRDNTILPTPTSKRKRTSDHHVAGSKRRILAWRESLPMTPDKAAGTGGLGIQTNWAAQPLGFVVNFPPTPDSSPQGARS</sequence>
<evidence type="ECO:0000313" key="3">
    <source>
        <dbReference type="Proteomes" id="UP000799291"/>
    </source>
</evidence>
<accession>A0A6G1IIE8</accession>
<feature type="compositionally biased region" description="Basic and acidic residues" evidence="1">
    <location>
        <begin position="11"/>
        <end position="22"/>
    </location>
</feature>
<evidence type="ECO:0000313" key="2">
    <source>
        <dbReference type="EMBL" id="KAF2678002.1"/>
    </source>
</evidence>
<dbReference type="AlphaFoldDB" id="A0A6G1IIE8"/>
<name>A0A6G1IIE8_9PLEO</name>
<protein>
    <submittedName>
        <fullName evidence="2">Uncharacterized protein</fullName>
    </submittedName>
</protein>
<evidence type="ECO:0000256" key="1">
    <source>
        <dbReference type="SAM" id="MobiDB-lite"/>
    </source>
</evidence>
<organism evidence="2 3">
    <name type="scientific">Lentithecium fluviatile CBS 122367</name>
    <dbReference type="NCBI Taxonomy" id="1168545"/>
    <lineage>
        <taxon>Eukaryota</taxon>
        <taxon>Fungi</taxon>
        <taxon>Dikarya</taxon>
        <taxon>Ascomycota</taxon>
        <taxon>Pezizomycotina</taxon>
        <taxon>Dothideomycetes</taxon>
        <taxon>Pleosporomycetidae</taxon>
        <taxon>Pleosporales</taxon>
        <taxon>Massarineae</taxon>
        <taxon>Lentitheciaceae</taxon>
        <taxon>Lentithecium</taxon>
    </lineage>
</organism>
<reference evidence="2" key="1">
    <citation type="journal article" date="2020" name="Stud. Mycol.">
        <title>101 Dothideomycetes genomes: a test case for predicting lifestyles and emergence of pathogens.</title>
        <authorList>
            <person name="Haridas S."/>
            <person name="Albert R."/>
            <person name="Binder M."/>
            <person name="Bloem J."/>
            <person name="Labutti K."/>
            <person name="Salamov A."/>
            <person name="Andreopoulos B."/>
            <person name="Baker S."/>
            <person name="Barry K."/>
            <person name="Bills G."/>
            <person name="Bluhm B."/>
            <person name="Cannon C."/>
            <person name="Castanera R."/>
            <person name="Culley D."/>
            <person name="Daum C."/>
            <person name="Ezra D."/>
            <person name="Gonzalez J."/>
            <person name="Henrissat B."/>
            <person name="Kuo A."/>
            <person name="Liang C."/>
            <person name="Lipzen A."/>
            <person name="Lutzoni F."/>
            <person name="Magnuson J."/>
            <person name="Mondo S."/>
            <person name="Nolan M."/>
            <person name="Ohm R."/>
            <person name="Pangilinan J."/>
            <person name="Park H.-J."/>
            <person name="Ramirez L."/>
            <person name="Alfaro M."/>
            <person name="Sun H."/>
            <person name="Tritt A."/>
            <person name="Yoshinaga Y."/>
            <person name="Zwiers L.-H."/>
            <person name="Turgeon B."/>
            <person name="Goodwin S."/>
            <person name="Spatafora J."/>
            <person name="Crous P."/>
            <person name="Grigoriev I."/>
        </authorList>
    </citation>
    <scope>NUCLEOTIDE SEQUENCE</scope>
    <source>
        <strain evidence="2">CBS 122367</strain>
    </source>
</reference>
<feature type="region of interest" description="Disordered" evidence="1">
    <location>
        <begin position="90"/>
        <end position="184"/>
    </location>
</feature>
<keyword evidence="3" id="KW-1185">Reference proteome</keyword>
<feature type="compositionally biased region" description="Basic residues" evidence="1">
    <location>
        <begin position="1"/>
        <end position="10"/>
    </location>
</feature>